<dbReference type="InterPro" id="IPR013106">
    <property type="entry name" value="Ig_V-set"/>
</dbReference>
<dbReference type="GO" id="GO:0005886">
    <property type="term" value="C:plasma membrane"/>
    <property type="evidence" value="ECO:0007669"/>
    <property type="project" value="UniProtKB-SubCell"/>
</dbReference>
<organism evidence="12 13">
    <name type="scientific">Cirrhinus mrigala</name>
    <name type="common">Mrigala</name>
    <dbReference type="NCBI Taxonomy" id="683832"/>
    <lineage>
        <taxon>Eukaryota</taxon>
        <taxon>Metazoa</taxon>
        <taxon>Chordata</taxon>
        <taxon>Craniata</taxon>
        <taxon>Vertebrata</taxon>
        <taxon>Euteleostomi</taxon>
        <taxon>Actinopterygii</taxon>
        <taxon>Neopterygii</taxon>
        <taxon>Teleostei</taxon>
        <taxon>Ostariophysi</taxon>
        <taxon>Cypriniformes</taxon>
        <taxon>Cyprinidae</taxon>
        <taxon>Labeoninae</taxon>
        <taxon>Labeonini</taxon>
        <taxon>Cirrhinus</taxon>
    </lineage>
</organism>
<evidence type="ECO:0000256" key="1">
    <source>
        <dbReference type="ARBA" id="ARBA00004251"/>
    </source>
</evidence>
<dbReference type="InterPro" id="IPR013783">
    <property type="entry name" value="Ig-like_fold"/>
</dbReference>
<keyword evidence="8" id="KW-0675">Receptor</keyword>
<evidence type="ECO:0000256" key="9">
    <source>
        <dbReference type="ARBA" id="ARBA00023180"/>
    </source>
</evidence>
<dbReference type="Gene3D" id="2.60.40.10">
    <property type="entry name" value="Immunoglobulins"/>
    <property type="match status" value="1"/>
</dbReference>
<evidence type="ECO:0000256" key="3">
    <source>
        <dbReference type="ARBA" id="ARBA00022692"/>
    </source>
</evidence>
<name>A0ABD0RLK1_CIRMR</name>
<evidence type="ECO:0000256" key="4">
    <source>
        <dbReference type="ARBA" id="ARBA00022729"/>
    </source>
</evidence>
<feature type="domain" description="Immunoglobulin V-set" evidence="11">
    <location>
        <begin position="6"/>
        <end position="51"/>
    </location>
</feature>
<dbReference type="InterPro" id="IPR051713">
    <property type="entry name" value="T-cell_Activation_Regulation"/>
</dbReference>
<dbReference type="EMBL" id="JAMKFB020000003">
    <property type="protein sequence ID" value="KAL0199394.1"/>
    <property type="molecule type" value="Genomic_DNA"/>
</dbReference>
<evidence type="ECO:0000256" key="6">
    <source>
        <dbReference type="ARBA" id="ARBA00023136"/>
    </source>
</evidence>
<dbReference type="SUPFAM" id="SSF48726">
    <property type="entry name" value="Immunoglobulin"/>
    <property type="match status" value="1"/>
</dbReference>
<sequence length="57" mass="6656">GESQADKQQQEYQDRAHFFTEHLKDGNFSLRLDKLRSEDEGQYTCTVHSGPLWGRSQ</sequence>
<evidence type="ECO:0000313" key="13">
    <source>
        <dbReference type="Proteomes" id="UP001529510"/>
    </source>
</evidence>
<dbReference type="PANTHER" id="PTHR25466:SF14">
    <property type="entry name" value="BUTYROPHILIN SUBFAMILY 2 MEMBER A2-LIKE-RELATED"/>
    <property type="match status" value="1"/>
</dbReference>
<comment type="caution">
    <text evidence="12">The sequence shown here is derived from an EMBL/GenBank/DDBJ whole genome shotgun (WGS) entry which is preliminary data.</text>
</comment>
<keyword evidence="4" id="KW-0732">Signal</keyword>
<keyword evidence="3" id="KW-0812">Transmembrane</keyword>
<protein>
    <recommendedName>
        <fullName evidence="11">Immunoglobulin V-set domain-containing protein</fullName>
    </recommendedName>
</protein>
<reference evidence="12 13" key="1">
    <citation type="submission" date="2024-05" db="EMBL/GenBank/DDBJ databases">
        <title>Genome sequencing and assembly of Indian major carp, Cirrhinus mrigala (Hamilton, 1822).</title>
        <authorList>
            <person name="Mohindra V."/>
            <person name="Chowdhury L.M."/>
            <person name="Lal K."/>
            <person name="Jena J.K."/>
        </authorList>
    </citation>
    <scope>NUCLEOTIDE SEQUENCE [LARGE SCALE GENOMIC DNA]</scope>
    <source>
        <strain evidence="12">CM1030</strain>
        <tissue evidence="12">Blood</tissue>
    </source>
</reference>
<dbReference type="Pfam" id="PF07686">
    <property type="entry name" value="V-set"/>
    <property type="match status" value="1"/>
</dbReference>
<proteinExistence type="predicted"/>
<dbReference type="AlphaFoldDB" id="A0ABD0RLK1"/>
<feature type="non-terminal residue" evidence="12">
    <location>
        <position position="1"/>
    </location>
</feature>
<evidence type="ECO:0000256" key="2">
    <source>
        <dbReference type="ARBA" id="ARBA00022475"/>
    </source>
</evidence>
<gene>
    <name evidence="12" type="ORF">M9458_007934</name>
</gene>
<feature type="non-terminal residue" evidence="12">
    <location>
        <position position="57"/>
    </location>
</feature>
<keyword evidence="13" id="KW-1185">Reference proteome</keyword>
<keyword evidence="5" id="KW-1133">Transmembrane helix</keyword>
<keyword evidence="10" id="KW-0393">Immunoglobulin domain</keyword>
<comment type="subcellular location">
    <subcellularLocation>
        <location evidence="1">Cell membrane</location>
        <topology evidence="1">Single-pass type I membrane protein</topology>
    </subcellularLocation>
</comment>
<dbReference type="InterPro" id="IPR036179">
    <property type="entry name" value="Ig-like_dom_sf"/>
</dbReference>
<evidence type="ECO:0000313" key="12">
    <source>
        <dbReference type="EMBL" id="KAL0199394.1"/>
    </source>
</evidence>
<accession>A0ABD0RLK1</accession>
<keyword evidence="2" id="KW-1003">Cell membrane</keyword>
<keyword evidence="9" id="KW-0325">Glycoprotein</keyword>
<dbReference type="PANTHER" id="PTHR25466">
    <property type="entry name" value="T-LYMPHOCYTE ACTIVATION ANTIGEN"/>
    <property type="match status" value="1"/>
</dbReference>
<keyword evidence="6" id="KW-0472">Membrane</keyword>
<evidence type="ECO:0000259" key="11">
    <source>
        <dbReference type="Pfam" id="PF07686"/>
    </source>
</evidence>
<evidence type="ECO:0000256" key="7">
    <source>
        <dbReference type="ARBA" id="ARBA00023157"/>
    </source>
</evidence>
<evidence type="ECO:0000256" key="8">
    <source>
        <dbReference type="ARBA" id="ARBA00023170"/>
    </source>
</evidence>
<evidence type="ECO:0000256" key="10">
    <source>
        <dbReference type="ARBA" id="ARBA00023319"/>
    </source>
</evidence>
<evidence type="ECO:0000256" key="5">
    <source>
        <dbReference type="ARBA" id="ARBA00022989"/>
    </source>
</evidence>
<keyword evidence="7" id="KW-1015">Disulfide bond</keyword>
<dbReference type="Proteomes" id="UP001529510">
    <property type="component" value="Unassembled WGS sequence"/>
</dbReference>